<evidence type="ECO:0000256" key="2">
    <source>
        <dbReference type="ARBA" id="ARBA00004647"/>
    </source>
</evidence>
<evidence type="ECO:0000313" key="13">
    <source>
        <dbReference type="Proteomes" id="UP000272888"/>
    </source>
</evidence>
<evidence type="ECO:0000259" key="11">
    <source>
        <dbReference type="PROSITE" id="PS50011"/>
    </source>
</evidence>
<dbReference type="RefSeq" id="WP_147451310.1">
    <property type="nucleotide sequence ID" value="NZ_RAWB01000294.1"/>
</dbReference>
<keyword evidence="4" id="KW-0808">Transferase</keyword>
<dbReference type="Gene3D" id="3.30.200.20">
    <property type="entry name" value="Phosphorylase Kinase, domain 1"/>
    <property type="match status" value="1"/>
</dbReference>
<dbReference type="GO" id="GO:0000922">
    <property type="term" value="C:spindle pole"/>
    <property type="evidence" value="ECO:0007669"/>
    <property type="project" value="UniProtKB-SubCell"/>
</dbReference>
<dbReference type="GO" id="GO:0004674">
    <property type="term" value="F:protein serine/threonine kinase activity"/>
    <property type="evidence" value="ECO:0007669"/>
    <property type="project" value="TreeGrafter"/>
</dbReference>
<evidence type="ECO:0000313" key="12">
    <source>
        <dbReference type="EMBL" id="RKH54639.1"/>
    </source>
</evidence>
<keyword evidence="6 12" id="KW-0418">Kinase</keyword>
<comment type="subcellular location">
    <subcellularLocation>
        <location evidence="1">Cytoplasm</location>
        <location evidence="1">Cytoskeleton</location>
        <location evidence="1">Microtubule organizing center</location>
        <location evidence="1">Centrosome</location>
    </subcellularLocation>
    <subcellularLocation>
        <location evidence="2">Cytoplasm</location>
        <location evidence="2">Cytoskeleton</location>
        <location evidence="2">Spindle pole</location>
    </subcellularLocation>
</comment>
<evidence type="ECO:0000256" key="6">
    <source>
        <dbReference type="ARBA" id="ARBA00022777"/>
    </source>
</evidence>
<reference evidence="13" key="1">
    <citation type="submission" date="2018-09" db="EMBL/GenBank/DDBJ databases">
        <authorList>
            <person name="Livingstone P.G."/>
            <person name="Whitworth D.E."/>
        </authorList>
    </citation>
    <scope>NUCLEOTIDE SEQUENCE [LARGE SCALE GENOMIC DNA]</scope>
    <source>
        <strain evidence="13">CA051B</strain>
    </source>
</reference>
<name>A0A3A8PF80_9BACT</name>
<evidence type="ECO:0000256" key="9">
    <source>
        <dbReference type="PROSITE-ProRule" id="PRU10141"/>
    </source>
</evidence>
<evidence type="ECO:0000256" key="8">
    <source>
        <dbReference type="ARBA" id="ARBA00023212"/>
    </source>
</evidence>
<dbReference type="InterPro" id="IPR000719">
    <property type="entry name" value="Prot_kinase_dom"/>
</dbReference>
<evidence type="ECO:0000256" key="5">
    <source>
        <dbReference type="ARBA" id="ARBA00022741"/>
    </source>
</evidence>
<feature type="region of interest" description="Disordered" evidence="10">
    <location>
        <begin position="115"/>
        <end position="148"/>
    </location>
</feature>
<dbReference type="InterPro" id="IPR011009">
    <property type="entry name" value="Kinase-like_dom_sf"/>
</dbReference>
<accession>A0A3A8PF80</accession>
<sequence length="211" mass="22145">MRAPPARAPEAPEYLGPYRVLGVLGRGGMGIVYRGEHVDTGEAAAVKTVRATSRAMLATIRREIHALSRVRHPGIIRVVAQGVADGLPWYAMPLLPGPTLRDSVCPQGFEPAAGLGLGPLERTETMPALAPPGPERSRGPSPRPPSTAASLGSALLLLRRLCAPLAFLHGCGLVHRGLKPENVVIHEDGRPILVDLGIAALSGGAEGREEL</sequence>
<dbReference type="InterPro" id="IPR017441">
    <property type="entry name" value="Protein_kinase_ATP_BS"/>
</dbReference>
<dbReference type="Pfam" id="PF07714">
    <property type="entry name" value="PK_Tyr_Ser-Thr"/>
    <property type="match status" value="1"/>
</dbReference>
<evidence type="ECO:0000256" key="3">
    <source>
        <dbReference type="ARBA" id="ARBA00010886"/>
    </source>
</evidence>
<dbReference type="GO" id="GO:0005813">
    <property type="term" value="C:centrosome"/>
    <property type="evidence" value="ECO:0007669"/>
    <property type="project" value="UniProtKB-SubCell"/>
</dbReference>
<comment type="similarity">
    <text evidence="3">Belongs to the protein kinase superfamily. NEK Ser/Thr protein kinase family. NIMA subfamily.</text>
</comment>
<dbReference type="PANTHER" id="PTHR43289:SF6">
    <property type="entry name" value="SERINE_THREONINE-PROTEIN KINASE NEKL-3"/>
    <property type="match status" value="1"/>
</dbReference>
<organism evidence="12 13">
    <name type="scientific">Corallococcus llansteffanensis</name>
    <dbReference type="NCBI Taxonomy" id="2316731"/>
    <lineage>
        <taxon>Bacteria</taxon>
        <taxon>Pseudomonadati</taxon>
        <taxon>Myxococcota</taxon>
        <taxon>Myxococcia</taxon>
        <taxon>Myxococcales</taxon>
        <taxon>Cystobacterineae</taxon>
        <taxon>Myxococcaceae</taxon>
        <taxon>Corallococcus</taxon>
    </lineage>
</organism>
<feature type="binding site" evidence="9">
    <location>
        <position position="47"/>
    </location>
    <ligand>
        <name>ATP</name>
        <dbReference type="ChEBI" id="CHEBI:30616"/>
    </ligand>
</feature>
<dbReference type="EMBL" id="RAWB01000294">
    <property type="protein sequence ID" value="RKH54639.1"/>
    <property type="molecule type" value="Genomic_DNA"/>
</dbReference>
<evidence type="ECO:0000256" key="4">
    <source>
        <dbReference type="ARBA" id="ARBA00022679"/>
    </source>
</evidence>
<feature type="non-terminal residue" evidence="12">
    <location>
        <position position="211"/>
    </location>
</feature>
<gene>
    <name evidence="12" type="ORF">D7V93_25205</name>
</gene>
<dbReference type="GO" id="GO:0005524">
    <property type="term" value="F:ATP binding"/>
    <property type="evidence" value="ECO:0007669"/>
    <property type="project" value="UniProtKB-UniRule"/>
</dbReference>
<comment type="caution">
    <text evidence="12">The sequence shown here is derived from an EMBL/GenBank/DDBJ whole genome shotgun (WGS) entry which is preliminary data.</text>
</comment>
<dbReference type="AlphaFoldDB" id="A0A3A8PF80"/>
<protein>
    <submittedName>
        <fullName evidence="12">Serine/threonine-protein kinase PknK</fullName>
    </submittedName>
</protein>
<keyword evidence="5 9" id="KW-0547">Nucleotide-binding</keyword>
<keyword evidence="8" id="KW-0963">Cytoplasm</keyword>
<dbReference type="PANTHER" id="PTHR43289">
    <property type="entry name" value="MITOGEN-ACTIVATED PROTEIN KINASE KINASE KINASE 20-RELATED"/>
    <property type="match status" value="1"/>
</dbReference>
<dbReference type="PROSITE" id="PS00107">
    <property type="entry name" value="PROTEIN_KINASE_ATP"/>
    <property type="match status" value="1"/>
</dbReference>
<dbReference type="Gene3D" id="1.10.510.10">
    <property type="entry name" value="Transferase(Phosphotransferase) domain 1"/>
    <property type="match status" value="1"/>
</dbReference>
<dbReference type="InterPro" id="IPR001245">
    <property type="entry name" value="Ser-Thr/Tyr_kinase_cat_dom"/>
</dbReference>
<evidence type="ECO:0000256" key="7">
    <source>
        <dbReference type="ARBA" id="ARBA00022840"/>
    </source>
</evidence>
<feature type="domain" description="Protein kinase" evidence="11">
    <location>
        <begin position="18"/>
        <end position="211"/>
    </location>
</feature>
<proteinExistence type="inferred from homology"/>
<keyword evidence="8" id="KW-0206">Cytoskeleton</keyword>
<keyword evidence="7 9" id="KW-0067">ATP-binding</keyword>
<evidence type="ECO:0000256" key="10">
    <source>
        <dbReference type="SAM" id="MobiDB-lite"/>
    </source>
</evidence>
<dbReference type="SUPFAM" id="SSF56112">
    <property type="entry name" value="Protein kinase-like (PK-like)"/>
    <property type="match status" value="1"/>
</dbReference>
<dbReference type="SMART" id="SM00220">
    <property type="entry name" value="S_TKc"/>
    <property type="match status" value="1"/>
</dbReference>
<dbReference type="Proteomes" id="UP000272888">
    <property type="component" value="Unassembled WGS sequence"/>
</dbReference>
<evidence type="ECO:0000256" key="1">
    <source>
        <dbReference type="ARBA" id="ARBA00004300"/>
    </source>
</evidence>
<dbReference type="PROSITE" id="PS50011">
    <property type="entry name" value="PROTEIN_KINASE_DOM"/>
    <property type="match status" value="1"/>
</dbReference>
<keyword evidence="13" id="KW-1185">Reference proteome</keyword>